<evidence type="ECO:0000313" key="1">
    <source>
        <dbReference type="EMBL" id="KAG5304712.1"/>
    </source>
</evidence>
<protein>
    <submittedName>
        <fullName evidence="1">Uncharacterized protein</fullName>
    </submittedName>
</protein>
<sequence>MVRNNVTPSHYALITNARSMQVIYFSCDQCYFRLLRMYRERNRRADARSFLQISMVNWRKKCKLCDEPCLCVWPLDITLSGLEWRCFLILAIHQQTR</sequence>
<organism evidence="1 2">
    <name type="scientific">Ajellomyces capsulatus</name>
    <name type="common">Darling's disease fungus</name>
    <name type="synonym">Histoplasma capsulatum</name>
    <dbReference type="NCBI Taxonomy" id="5037"/>
    <lineage>
        <taxon>Eukaryota</taxon>
        <taxon>Fungi</taxon>
        <taxon>Dikarya</taxon>
        <taxon>Ascomycota</taxon>
        <taxon>Pezizomycotina</taxon>
        <taxon>Eurotiomycetes</taxon>
        <taxon>Eurotiomycetidae</taxon>
        <taxon>Onygenales</taxon>
        <taxon>Ajellomycetaceae</taxon>
        <taxon>Histoplasma</taxon>
    </lineage>
</organism>
<dbReference type="Proteomes" id="UP000670092">
    <property type="component" value="Unassembled WGS sequence"/>
</dbReference>
<gene>
    <name evidence="1" type="ORF">I7I52_03141</name>
</gene>
<accession>A0A8H8D8I6</accession>
<dbReference type="VEuPathDB" id="FungiDB:I7I52_03141"/>
<dbReference type="EMBL" id="JAEVHI010000001">
    <property type="protein sequence ID" value="KAG5304712.1"/>
    <property type="molecule type" value="Genomic_DNA"/>
</dbReference>
<proteinExistence type="predicted"/>
<comment type="caution">
    <text evidence="1">The sequence shown here is derived from an EMBL/GenBank/DDBJ whole genome shotgun (WGS) entry which is preliminary data.</text>
</comment>
<name>A0A8H8D8I6_AJECA</name>
<dbReference type="AlphaFoldDB" id="A0A8H8D8I6"/>
<reference evidence="1 2" key="1">
    <citation type="submission" date="2021-01" db="EMBL/GenBank/DDBJ databases">
        <title>Chromosome-level genome assembly of a human fungal pathogen reveals clustering of transcriptionally co-regulated genes.</title>
        <authorList>
            <person name="Voorhies M."/>
            <person name="Cohen S."/>
            <person name="Shea T.P."/>
            <person name="Petrus S."/>
            <person name="Munoz J.F."/>
            <person name="Poplawski S."/>
            <person name="Goldman W.E."/>
            <person name="Michael T."/>
            <person name="Cuomo C.A."/>
            <person name="Sil A."/>
            <person name="Beyhan S."/>
        </authorList>
    </citation>
    <scope>NUCLEOTIDE SEQUENCE [LARGE SCALE GENOMIC DNA]</scope>
    <source>
        <strain evidence="1 2">G184AR</strain>
    </source>
</reference>
<evidence type="ECO:0000313" key="2">
    <source>
        <dbReference type="Proteomes" id="UP000670092"/>
    </source>
</evidence>